<evidence type="ECO:0000256" key="5">
    <source>
        <dbReference type="ARBA" id="ARBA00022598"/>
    </source>
</evidence>
<dbReference type="EMBL" id="VTUU01000003">
    <property type="protein sequence ID" value="KAA1174366.1"/>
    <property type="molecule type" value="Genomic_DNA"/>
</dbReference>
<dbReference type="CDD" id="cd03130">
    <property type="entry name" value="GATase1_CobB"/>
    <property type="match status" value="1"/>
</dbReference>
<organism evidence="12 13">
    <name type="scientific">Marinobacter salinexigens</name>
    <dbReference type="NCBI Taxonomy" id="2919747"/>
    <lineage>
        <taxon>Bacteria</taxon>
        <taxon>Pseudomonadati</taxon>
        <taxon>Pseudomonadota</taxon>
        <taxon>Gammaproteobacteria</taxon>
        <taxon>Pseudomonadales</taxon>
        <taxon>Marinobacteraceae</taxon>
        <taxon>Marinobacter</taxon>
    </lineage>
</organism>
<dbReference type="GO" id="GO:0042242">
    <property type="term" value="F:cobyrinic acid a,c-diamide synthase activity"/>
    <property type="evidence" value="ECO:0007669"/>
    <property type="project" value="InterPro"/>
</dbReference>
<dbReference type="Gene3D" id="3.40.50.300">
    <property type="entry name" value="P-loop containing nucleotide triphosphate hydrolases"/>
    <property type="match status" value="1"/>
</dbReference>
<feature type="domain" description="CobB/CobQ-like glutamine amidotransferase" evidence="11">
    <location>
        <begin position="239"/>
        <end position="418"/>
    </location>
</feature>
<evidence type="ECO:0000256" key="4">
    <source>
        <dbReference type="ARBA" id="ARBA00022573"/>
    </source>
</evidence>
<dbReference type="InterPro" id="IPR027417">
    <property type="entry name" value="P-loop_NTPase"/>
</dbReference>
<evidence type="ECO:0000256" key="8">
    <source>
        <dbReference type="ARBA" id="ARBA00022842"/>
    </source>
</evidence>
<evidence type="ECO:0000256" key="3">
    <source>
        <dbReference type="ARBA" id="ARBA00006205"/>
    </source>
</evidence>
<comment type="caution">
    <text evidence="12">The sequence shown here is derived from an EMBL/GenBank/DDBJ whole genome shotgun (WGS) entry which is preliminary data.</text>
</comment>
<dbReference type="InterPro" id="IPR004484">
    <property type="entry name" value="CbiA/CobB_synth"/>
</dbReference>
<keyword evidence="5" id="KW-0436">Ligase</keyword>
<evidence type="ECO:0000259" key="11">
    <source>
        <dbReference type="Pfam" id="PF07685"/>
    </source>
</evidence>
<evidence type="ECO:0000256" key="9">
    <source>
        <dbReference type="ARBA" id="ARBA00022962"/>
    </source>
</evidence>
<dbReference type="Pfam" id="PF07685">
    <property type="entry name" value="GATase_3"/>
    <property type="match status" value="1"/>
</dbReference>
<dbReference type="InterPro" id="IPR029062">
    <property type="entry name" value="Class_I_gatase-like"/>
</dbReference>
<feature type="domain" description="CobQ/CobB/MinD/ParA nucleotide binding" evidence="10">
    <location>
        <begin position="10"/>
        <end position="186"/>
    </location>
</feature>
<name>A0A5B0VIE3_9GAMM</name>
<dbReference type="NCBIfam" id="NF002204">
    <property type="entry name" value="PRK01077.1"/>
    <property type="match status" value="1"/>
</dbReference>
<dbReference type="PANTHER" id="PTHR43873:SF1">
    <property type="entry name" value="COBYRINATE A,C-DIAMIDE SYNTHASE"/>
    <property type="match status" value="1"/>
</dbReference>
<dbReference type="SUPFAM" id="SSF52540">
    <property type="entry name" value="P-loop containing nucleoside triphosphate hydrolases"/>
    <property type="match status" value="1"/>
</dbReference>
<evidence type="ECO:0000259" key="10">
    <source>
        <dbReference type="Pfam" id="PF01656"/>
    </source>
</evidence>
<keyword evidence="7" id="KW-0067">ATP-binding</keyword>
<proteinExistence type="inferred from homology"/>
<evidence type="ECO:0000313" key="12">
    <source>
        <dbReference type="EMBL" id="KAA1174366.1"/>
    </source>
</evidence>
<dbReference type="Pfam" id="PF01656">
    <property type="entry name" value="CbiA"/>
    <property type="match status" value="1"/>
</dbReference>
<evidence type="ECO:0000256" key="2">
    <source>
        <dbReference type="ARBA" id="ARBA00004953"/>
    </source>
</evidence>
<sequence length="447" mass="47692">MIKAQVPAAMITAPGSGQGKSIVTAALARLHRNAGRNVRVFKHGPDYLDPMVLEVASGNPVYQLHPWMTGEDECRWRLAEAAKDADLILVEGAMGLFDGDPSSADLARLMGIPALPVIDARGMAQTFGAVALGLASFDAHLPVQQVIANRIGSSRHGDMLRESLPEGIRLLGAIPRNEAMSIPDRHLGLVQASEVADLEQRLDEAAQVLTEAGMDTLPDVVELEAEPPVKLPEWLSGWRIAVARDAAFGFIYRANLDLLQALGAKVTEFSPLSDKALPAADALWLPGGYPELHAGKLAANTAMLQAIREHHASGKPMLAECGGLMACAGQLVDKDGEAHTMLGLIPGKAEMAGRLQGLGMQSLTTKLGELRGHTYHHSRLDSPAQPDAFTRTLAGTEAEPVFCRNGLVASYFHGYFPSAPELVTAIFTGQPLEFTKPNTSAKEPDHA</sequence>
<dbReference type="PANTHER" id="PTHR43873">
    <property type="entry name" value="COBYRINATE A,C-DIAMIDE SYNTHASE"/>
    <property type="match status" value="1"/>
</dbReference>
<keyword evidence="4" id="KW-0169">Cobalamin biosynthesis</keyword>
<protein>
    <submittedName>
        <fullName evidence="12">Cobyrinate a,c-diamide synthase</fullName>
    </submittedName>
</protein>
<dbReference type="NCBIfam" id="TIGR00379">
    <property type="entry name" value="cobB"/>
    <property type="match status" value="1"/>
</dbReference>
<accession>A0A5B0VIE3</accession>
<keyword evidence="8" id="KW-0460">Magnesium</keyword>
<dbReference type="AlphaFoldDB" id="A0A5B0VIE3"/>
<reference evidence="12 13" key="1">
    <citation type="submission" date="2019-08" db="EMBL/GenBank/DDBJ databases">
        <title>Marinobacter ZYF650 sp. nov., a marine bacterium isolated from seawater of the Mariana trench.</title>
        <authorList>
            <person name="Ahmad W."/>
        </authorList>
    </citation>
    <scope>NUCLEOTIDE SEQUENCE [LARGE SCALE GENOMIC DNA]</scope>
    <source>
        <strain evidence="12 13">ZYF650</strain>
    </source>
</reference>
<keyword evidence="6" id="KW-0547">Nucleotide-binding</keyword>
<dbReference type="RefSeq" id="WP_149599931.1">
    <property type="nucleotide sequence ID" value="NZ_VTUU01000003.1"/>
</dbReference>
<keyword evidence="13" id="KW-1185">Reference proteome</keyword>
<evidence type="ECO:0000256" key="6">
    <source>
        <dbReference type="ARBA" id="ARBA00022741"/>
    </source>
</evidence>
<dbReference type="InterPro" id="IPR011698">
    <property type="entry name" value="GATase_3"/>
</dbReference>
<evidence type="ECO:0000256" key="1">
    <source>
        <dbReference type="ARBA" id="ARBA00001946"/>
    </source>
</evidence>
<dbReference type="Gene3D" id="3.40.50.880">
    <property type="match status" value="1"/>
</dbReference>
<dbReference type="InterPro" id="IPR002586">
    <property type="entry name" value="CobQ/CobB/MinD/ParA_Nub-bd_dom"/>
</dbReference>
<dbReference type="Proteomes" id="UP000323161">
    <property type="component" value="Unassembled WGS sequence"/>
</dbReference>
<comment type="cofactor">
    <cofactor evidence="1">
        <name>Mg(2+)</name>
        <dbReference type="ChEBI" id="CHEBI:18420"/>
    </cofactor>
</comment>
<dbReference type="GO" id="GO:0005524">
    <property type="term" value="F:ATP binding"/>
    <property type="evidence" value="ECO:0007669"/>
    <property type="project" value="UniProtKB-KW"/>
</dbReference>
<comment type="pathway">
    <text evidence="2">Cofactor biosynthesis; adenosylcobalamin biosynthesis.</text>
</comment>
<gene>
    <name evidence="12" type="ORF">FWJ25_09020</name>
</gene>
<keyword evidence="9" id="KW-0315">Glutamine amidotransferase</keyword>
<dbReference type="GO" id="GO:0009236">
    <property type="term" value="P:cobalamin biosynthetic process"/>
    <property type="evidence" value="ECO:0007669"/>
    <property type="project" value="UniProtKB-KW"/>
</dbReference>
<dbReference type="SUPFAM" id="SSF52317">
    <property type="entry name" value="Class I glutamine amidotransferase-like"/>
    <property type="match status" value="1"/>
</dbReference>
<comment type="similarity">
    <text evidence="3">Belongs to the CobB/CobQ family. CobQ subfamily.</text>
</comment>
<evidence type="ECO:0000313" key="13">
    <source>
        <dbReference type="Proteomes" id="UP000323161"/>
    </source>
</evidence>
<evidence type="ECO:0000256" key="7">
    <source>
        <dbReference type="ARBA" id="ARBA00022840"/>
    </source>
</evidence>
<dbReference type="PROSITE" id="PS51274">
    <property type="entry name" value="GATASE_COBBQ"/>
    <property type="match status" value="1"/>
</dbReference>